<name>A0AAV2TD01_CALDB</name>
<evidence type="ECO:0000313" key="4">
    <source>
        <dbReference type="EMBL" id="CAL5133199.1"/>
    </source>
</evidence>
<dbReference type="Proteomes" id="UP001497525">
    <property type="component" value="Unassembled WGS sequence"/>
</dbReference>
<evidence type="ECO:0000313" key="5">
    <source>
        <dbReference type="Proteomes" id="UP001497525"/>
    </source>
</evidence>
<dbReference type="AlphaFoldDB" id="A0AAV2TD01"/>
<evidence type="ECO:0000256" key="2">
    <source>
        <dbReference type="SAM" id="Phobius"/>
    </source>
</evidence>
<feature type="transmembrane region" description="Helical" evidence="2">
    <location>
        <begin position="113"/>
        <end position="137"/>
    </location>
</feature>
<keyword evidence="2" id="KW-0812">Transmembrane</keyword>
<keyword evidence="2" id="KW-1133">Transmembrane helix</keyword>
<gene>
    <name evidence="3" type="ORF">CDAUBV1_LOCUS6469</name>
    <name evidence="4" type="ORF">CDAUBV1_LOCUS6470</name>
</gene>
<comment type="caution">
    <text evidence="3">The sequence shown here is derived from an EMBL/GenBank/DDBJ whole genome shotgun (WGS) entry which is preliminary data.</text>
</comment>
<proteinExistence type="predicted"/>
<protein>
    <submittedName>
        <fullName evidence="3">Uncharacterized protein</fullName>
    </submittedName>
</protein>
<keyword evidence="2" id="KW-0472">Membrane</keyword>
<dbReference type="EMBL" id="CAXLJL010000156">
    <property type="protein sequence ID" value="CAL5133199.1"/>
    <property type="molecule type" value="Genomic_DNA"/>
</dbReference>
<dbReference type="EMBL" id="CAXLJL010000156">
    <property type="protein sequence ID" value="CAL5133198.1"/>
    <property type="molecule type" value="Genomic_DNA"/>
</dbReference>
<evidence type="ECO:0000256" key="1">
    <source>
        <dbReference type="SAM" id="MobiDB-lite"/>
    </source>
</evidence>
<feature type="transmembrane region" description="Helical" evidence="2">
    <location>
        <begin position="12"/>
        <end position="34"/>
    </location>
</feature>
<organism evidence="3 5">
    <name type="scientific">Calicophoron daubneyi</name>
    <name type="common">Rumen fluke</name>
    <name type="synonym">Paramphistomum daubneyi</name>
    <dbReference type="NCBI Taxonomy" id="300641"/>
    <lineage>
        <taxon>Eukaryota</taxon>
        <taxon>Metazoa</taxon>
        <taxon>Spiralia</taxon>
        <taxon>Lophotrochozoa</taxon>
        <taxon>Platyhelminthes</taxon>
        <taxon>Trematoda</taxon>
        <taxon>Digenea</taxon>
        <taxon>Plagiorchiida</taxon>
        <taxon>Pronocephalata</taxon>
        <taxon>Paramphistomoidea</taxon>
        <taxon>Paramphistomidae</taxon>
        <taxon>Calicophoron</taxon>
    </lineage>
</organism>
<feature type="transmembrane region" description="Helical" evidence="2">
    <location>
        <begin position="54"/>
        <end position="71"/>
    </location>
</feature>
<feature type="transmembrane region" description="Helical" evidence="2">
    <location>
        <begin position="83"/>
        <end position="101"/>
    </location>
</feature>
<feature type="compositionally biased region" description="Pro residues" evidence="1">
    <location>
        <begin position="201"/>
        <end position="213"/>
    </location>
</feature>
<sequence>MAAPTRTVRYPSCHVAAGLLMFSFAAYLVALQLFSTIHFRPNSTWKWPRDSLPTGYISAGVLILPSVASLVTGCKRSRQWLKANMILTSLGTGIVIVLGIYETSRYANDETDHLSVFVLGLSSVSGGVVCLIYLFIVCGEICCCATRPHGHPTEAIPQNTLSNPPAFVPTSPMNYVAVDTTHGPQMTGSVEYSLYPQLKPSAPPPPNYSPPPYSVVMNKSPE</sequence>
<reference evidence="3" key="1">
    <citation type="submission" date="2024-06" db="EMBL/GenBank/DDBJ databases">
        <authorList>
            <person name="Liu X."/>
            <person name="Lenzi L."/>
            <person name="Haldenby T S."/>
            <person name="Uol C."/>
        </authorList>
    </citation>
    <scope>NUCLEOTIDE SEQUENCE</scope>
</reference>
<feature type="region of interest" description="Disordered" evidence="1">
    <location>
        <begin position="197"/>
        <end position="222"/>
    </location>
</feature>
<evidence type="ECO:0000313" key="3">
    <source>
        <dbReference type="EMBL" id="CAL5133198.1"/>
    </source>
</evidence>
<accession>A0AAV2TD01</accession>